<evidence type="ECO:0000313" key="2">
    <source>
        <dbReference type="EMBL" id="GBN93763.1"/>
    </source>
</evidence>
<dbReference type="GO" id="GO:0003676">
    <property type="term" value="F:nucleic acid binding"/>
    <property type="evidence" value="ECO:0007669"/>
    <property type="project" value="InterPro"/>
</dbReference>
<dbReference type="EMBL" id="BGPR01025129">
    <property type="protein sequence ID" value="GBN93763.1"/>
    <property type="molecule type" value="Genomic_DNA"/>
</dbReference>
<dbReference type="Proteomes" id="UP000499080">
    <property type="component" value="Unassembled WGS sequence"/>
</dbReference>
<comment type="caution">
    <text evidence="2">The sequence shown here is derived from an EMBL/GenBank/DDBJ whole genome shotgun (WGS) entry which is preliminary data.</text>
</comment>
<keyword evidence="3" id="KW-1185">Reference proteome</keyword>
<evidence type="ECO:0000313" key="3">
    <source>
        <dbReference type="Proteomes" id="UP000499080"/>
    </source>
</evidence>
<protein>
    <recommendedName>
        <fullName evidence="4">RNase H type-1 domain-containing protein</fullName>
    </recommendedName>
</protein>
<dbReference type="InterPro" id="IPR036397">
    <property type="entry name" value="RNaseH_sf"/>
</dbReference>
<dbReference type="SUPFAM" id="SSF53098">
    <property type="entry name" value="Ribonuclease H-like"/>
    <property type="match status" value="1"/>
</dbReference>
<dbReference type="InterPro" id="IPR012337">
    <property type="entry name" value="RNaseH-like_sf"/>
</dbReference>
<dbReference type="OrthoDB" id="6437652at2759"/>
<proteinExistence type="predicted"/>
<evidence type="ECO:0008006" key="4">
    <source>
        <dbReference type="Google" id="ProtNLM"/>
    </source>
</evidence>
<dbReference type="EMBL" id="BGPR01025126">
    <property type="protein sequence ID" value="GBN93759.1"/>
    <property type="molecule type" value="Genomic_DNA"/>
</dbReference>
<dbReference type="AlphaFoldDB" id="A0A4Y2T1L2"/>
<gene>
    <name evidence="1" type="ORF">AVEN_134652_1</name>
    <name evidence="2" type="ORF">AVEN_174333_1</name>
</gene>
<evidence type="ECO:0000313" key="1">
    <source>
        <dbReference type="EMBL" id="GBN93759.1"/>
    </source>
</evidence>
<accession>A0A4Y2T1L2</accession>
<organism evidence="2 3">
    <name type="scientific">Araneus ventricosus</name>
    <name type="common">Orbweaver spider</name>
    <name type="synonym">Epeira ventricosa</name>
    <dbReference type="NCBI Taxonomy" id="182803"/>
    <lineage>
        <taxon>Eukaryota</taxon>
        <taxon>Metazoa</taxon>
        <taxon>Ecdysozoa</taxon>
        <taxon>Arthropoda</taxon>
        <taxon>Chelicerata</taxon>
        <taxon>Arachnida</taxon>
        <taxon>Araneae</taxon>
        <taxon>Araneomorphae</taxon>
        <taxon>Entelegynae</taxon>
        <taxon>Araneoidea</taxon>
        <taxon>Araneidae</taxon>
        <taxon>Araneus</taxon>
    </lineage>
</organism>
<name>A0A4Y2T1L2_ARAVE</name>
<sequence>MQIFVKQYVSFKLGVNNTVFQAELAATDFAVRWVLENKVKFVFFTDSQSSIDALRSSRSRSEVVIRAKENFNLAGGQIGLAWVKAHASNPVIELAVAAIQGVKMHFPIRV</sequence>
<reference evidence="2 3" key="1">
    <citation type="journal article" date="2019" name="Sci. Rep.">
        <title>Orb-weaving spider Araneus ventricosus genome elucidates the spidroin gene catalogue.</title>
        <authorList>
            <person name="Kono N."/>
            <person name="Nakamura H."/>
            <person name="Ohtoshi R."/>
            <person name="Moran D.A.P."/>
            <person name="Shinohara A."/>
            <person name="Yoshida Y."/>
            <person name="Fujiwara M."/>
            <person name="Mori M."/>
            <person name="Tomita M."/>
            <person name="Arakawa K."/>
        </authorList>
    </citation>
    <scope>NUCLEOTIDE SEQUENCE [LARGE SCALE GENOMIC DNA]</scope>
</reference>
<dbReference type="Gene3D" id="3.30.420.10">
    <property type="entry name" value="Ribonuclease H-like superfamily/Ribonuclease H"/>
    <property type="match status" value="1"/>
</dbReference>